<dbReference type="EMBL" id="JACHGB010000001">
    <property type="protein sequence ID" value="MBB5270025.1"/>
    <property type="molecule type" value="Genomic_DNA"/>
</dbReference>
<dbReference type="Gene3D" id="3.40.640.10">
    <property type="entry name" value="Type I PLP-dependent aspartate aminotransferase-like (Major domain)"/>
    <property type="match status" value="1"/>
</dbReference>
<comment type="caution">
    <text evidence="3">The sequence shown here is derived from an EMBL/GenBank/DDBJ whole genome shotgun (WGS) entry which is preliminary data.</text>
</comment>
<evidence type="ECO:0008006" key="5">
    <source>
        <dbReference type="Google" id="ProtNLM"/>
    </source>
</evidence>
<dbReference type="PANTHER" id="PTHR30244">
    <property type="entry name" value="TRANSAMINASE"/>
    <property type="match status" value="1"/>
</dbReference>
<evidence type="ECO:0000256" key="1">
    <source>
        <dbReference type="ARBA" id="ARBA00037999"/>
    </source>
</evidence>
<dbReference type="PANTHER" id="PTHR30244:SF34">
    <property type="entry name" value="DTDP-4-AMINO-4,6-DIDEOXYGALACTOSE TRANSAMINASE"/>
    <property type="match status" value="1"/>
</dbReference>
<keyword evidence="4" id="KW-1185">Reference proteome</keyword>
<gene>
    <name evidence="3" type="ORF">HNQ70_000009</name>
</gene>
<dbReference type="Pfam" id="PF01041">
    <property type="entry name" value="DegT_DnrJ_EryC1"/>
    <property type="match status" value="1"/>
</dbReference>
<dbReference type="InterPro" id="IPR015424">
    <property type="entry name" value="PyrdxlP-dep_Trfase"/>
</dbReference>
<evidence type="ECO:0000256" key="2">
    <source>
        <dbReference type="RuleBase" id="RU004508"/>
    </source>
</evidence>
<keyword evidence="2" id="KW-0663">Pyridoxal phosphate</keyword>
<dbReference type="InterPro" id="IPR000653">
    <property type="entry name" value="DegT/StrS_aminotransferase"/>
</dbReference>
<organism evidence="3 4">
    <name type="scientific">Quisquiliibacterium transsilvanicum</name>
    <dbReference type="NCBI Taxonomy" id="1549638"/>
    <lineage>
        <taxon>Bacteria</taxon>
        <taxon>Pseudomonadati</taxon>
        <taxon>Pseudomonadota</taxon>
        <taxon>Betaproteobacteria</taxon>
        <taxon>Burkholderiales</taxon>
        <taxon>Burkholderiaceae</taxon>
        <taxon>Quisquiliibacterium</taxon>
    </lineage>
</organism>
<reference evidence="3 4" key="1">
    <citation type="submission" date="2020-08" db="EMBL/GenBank/DDBJ databases">
        <title>Genomic Encyclopedia of Type Strains, Phase IV (KMG-IV): sequencing the most valuable type-strain genomes for metagenomic binning, comparative biology and taxonomic classification.</title>
        <authorList>
            <person name="Goeker M."/>
        </authorList>
    </citation>
    <scope>NUCLEOTIDE SEQUENCE [LARGE SCALE GENOMIC DNA]</scope>
    <source>
        <strain evidence="3 4">DSM 29781</strain>
    </source>
</reference>
<dbReference type="SUPFAM" id="SSF53383">
    <property type="entry name" value="PLP-dependent transferases"/>
    <property type="match status" value="1"/>
</dbReference>
<dbReference type="InterPro" id="IPR015421">
    <property type="entry name" value="PyrdxlP-dep_Trfase_major"/>
</dbReference>
<dbReference type="Proteomes" id="UP000532440">
    <property type="component" value="Unassembled WGS sequence"/>
</dbReference>
<name>A0A7W8M7A3_9BURK</name>
<evidence type="ECO:0000313" key="3">
    <source>
        <dbReference type="EMBL" id="MBB5270025.1"/>
    </source>
</evidence>
<dbReference type="GO" id="GO:0000271">
    <property type="term" value="P:polysaccharide biosynthetic process"/>
    <property type="evidence" value="ECO:0007669"/>
    <property type="project" value="TreeGrafter"/>
</dbReference>
<accession>A0A7W8M7A3</accession>
<dbReference type="AlphaFoldDB" id="A0A7W8M7A3"/>
<protein>
    <recommendedName>
        <fullName evidence="5">DegT/DnrJ/EryC1/StrS aminotransferase family protein</fullName>
    </recommendedName>
</protein>
<dbReference type="RefSeq" id="WP_183963098.1">
    <property type="nucleotide sequence ID" value="NZ_BAABEW010000003.1"/>
</dbReference>
<proteinExistence type="inferred from homology"/>
<evidence type="ECO:0000313" key="4">
    <source>
        <dbReference type="Proteomes" id="UP000532440"/>
    </source>
</evidence>
<sequence>MLPPHPELRITDLTKRPSTPSLSALVDGAGVRRFYNARAAIYHLARALRADGRDRMLLPAFHCPSVVEPVLRAGMRPVFYRIDRGLQVDLDDVRRRLDGDVVAALFINFLGFPSGFEPLLPELRARGILAVEDCAHAAVSIDPLELAGRRADAAIYSFWKLVPSGVGGGLWLSPQAQLKLPPLERAPLKSSVVRAKRLAEEVITGLGEDSLVARAYGLAERGRVRAKRWLTRPSAGEAAPQPSAASVADSISAGQAKEYFFSERLAHSRLPWMSEHIMSRVDLAAIVRARRDNYRTLAARLDPPALIRSALPVLPPRISPLAYPVLVPDRSSHDLRLREREVPVWTFGSTLHRVLFETAAADVVDDAVHLRDTLLLVSVHHLLTTEDMDGYADTINGYCAEAVACASN</sequence>
<dbReference type="GO" id="GO:0030170">
    <property type="term" value="F:pyridoxal phosphate binding"/>
    <property type="evidence" value="ECO:0007669"/>
    <property type="project" value="TreeGrafter"/>
</dbReference>
<comment type="similarity">
    <text evidence="1 2">Belongs to the DegT/DnrJ/EryC1 family.</text>
</comment>
<dbReference type="GO" id="GO:0008483">
    <property type="term" value="F:transaminase activity"/>
    <property type="evidence" value="ECO:0007669"/>
    <property type="project" value="TreeGrafter"/>
</dbReference>